<accession>A0A8S5SNN2</accession>
<sequence>MKKWNIYKATREIKERDISEIVQGCTFFCDDVFEELIKSCDTLGEAREVLKKYKTDITYYSGNTEECYLITEYCILPEIYDEDGEIVESGDTVEITEMKISVEDEEWNVIKTFDNLKEADDFVHNDERELTLAY</sequence>
<organism evidence="1">
    <name type="scientific">Siphoviridae sp. ctCb814</name>
    <dbReference type="NCBI Taxonomy" id="2827808"/>
    <lineage>
        <taxon>Viruses</taxon>
        <taxon>Duplodnaviria</taxon>
        <taxon>Heunggongvirae</taxon>
        <taxon>Uroviricota</taxon>
        <taxon>Caudoviricetes</taxon>
    </lineage>
</organism>
<name>A0A8S5SNN2_9CAUD</name>
<dbReference type="EMBL" id="BK032638">
    <property type="protein sequence ID" value="DAF52528.1"/>
    <property type="molecule type" value="Genomic_DNA"/>
</dbReference>
<reference evidence="1" key="1">
    <citation type="journal article" date="2021" name="Proc. Natl. Acad. Sci. U.S.A.">
        <title>A Catalog of Tens of Thousands of Viruses from Human Metagenomes Reveals Hidden Associations with Chronic Diseases.</title>
        <authorList>
            <person name="Tisza M.J."/>
            <person name="Buck C.B."/>
        </authorList>
    </citation>
    <scope>NUCLEOTIDE SEQUENCE</scope>
    <source>
        <strain evidence="1">CtCb814</strain>
    </source>
</reference>
<evidence type="ECO:0000313" key="1">
    <source>
        <dbReference type="EMBL" id="DAF52528.1"/>
    </source>
</evidence>
<proteinExistence type="predicted"/>
<protein>
    <submittedName>
        <fullName evidence="1">Uncharacterized protein</fullName>
    </submittedName>
</protein>